<accession>A0A6J4NK71</accession>
<proteinExistence type="predicted"/>
<dbReference type="AlphaFoldDB" id="A0A6J4NK71"/>
<organism evidence="1">
    <name type="scientific">uncultured Rubellimicrobium sp</name>
    <dbReference type="NCBI Taxonomy" id="543078"/>
    <lineage>
        <taxon>Bacteria</taxon>
        <taxon>Pseudomonadati</taxon>
        <taxon>Pseudomonadota</taxon>
        <taxon>Alphaproteobacteria</taxon>
        <taxon>Rhodobacterales</taxon>
        <taxon>Roseobacteraceae</taxon>
        <taxon>Rubellimicrobium</taxon>
        <taxon>environmental samples</taxon>
    </lineage>
</organism>
<reference evidence="1" key="1">
    <citation type="submission" date="2020-02" db="EMBL/GenBank/DDBJ databases">
        <authorList>
            <person name="Meier V. D."/>
        </authorList>
    </citation>
    <scope>NUCLEOTIDE SEQUENCE</scope>
    <source>
        <strain evidence="1">AVDCRST_MAG15</strain>
    </source>
</reference>
<dbReference type="PROSITE" id="PS51257">
    <property type="entry name" value="PROKAR_LIPOPROTEIN"/>
    <property type="match status" value="1"/>
</dbReference>
<dbReference type="EMBL" id="CADCUU010000054">
    <property type="protein sequence ID" value="CAA9389492.1"/>
    <property type="molecule type" value="Genomic_DNA"/>
</dbReference>
<evidence type="ECO:0000313" key="1">
    <source>
        <dbReference type="EMBL" id="CAA9389492.1"/>
    </source>
</evidence>
<gene>
    <name evidence="1" type="ORF">AVDCRST_MAG15-446</name>
</gene>
<protein>
    <submittedName>
        <fullName evidence="1">Uncharacterized protein</fullName>
    </submittedName>
</protein>
<name>A0A6J4NK71_9RHOB</name>
<sequence length="104" mass="10809">MFRPLLLAALFLLTACTGGLNLGAVVNPAEAQRRGAVEVAVKGAFPGILDEIEVGAGPNLVRAMDAAGVPPQDRPARVIQLRGDLGLYEANPSALVTALMLYGR</sequence>